<dbReference type="Gene3D" id="3.30.420.180">
    <property type="entry name" value="CobE/GbiG C-terminal domain"/>
    <property type="match status" value="1"/>
</dbReference>
<dbReference type="SUPFAM" id="SSF159672">
    <property type="entry name" value="CbiG N-terminal domain-like"/>
    <property type="match status" value="1"/>
</dbReference>
<protein>
    <submittedName>
        <fullName evidence="3">Cobalamin biosynthesis protein CbiG</fullName>
    </submittedName>
</protein>
<dbReference type="AlphaFoldDB" id="A0A0K6IMP6"/>
<proteinExistence type="predicted"/>
<dbReference type="InterPro" id="IPR036518">
    <property type="entry name" value="CobE/GbiG_C_sf"/>
</dbReference>
<dbReference type="PANTHER" id="PTHR37477">
    <property type="entry name" value="COBALT-PRECORRIN-5A HYDROLASE"/>
    <property type="match status" value="1"/>
</dbReference>
<dbReference type="Pfam" id="PF11760">
    <property type="entry name" value="CbiG_N"/>
    <property type="match status" value="1"/>
</dbReference>
<name>A0A0K6IMP6_9GAMM</name>
<accession>A0A0K6IMP6</accession>
<dbReference type="GO" id="GO:0009236">
    <property type="term" value="P:cobalamin biosynthetic process"/>
    <property type="evidence" value="ECO:0007669"/>
    <property type="project" value="InterPro"/>
</dbReference>
<dbReference type="Proteomes" id="UP000182769">
    <property type="component" value="Unassembled WGS sequence"/>
</dbReference>
<dbReference type="InterPro" id="IPR021744">
    <property type="entry name" value="CbiG_N"/>
</dbReference>
<dbReference type="InterPro" id="IPR002750">
    <property type="entry name" value="CobE/GbiG_C"/>
</dbReference>
<dbReference type="Pfam" id="PF01890">
    <property type="entry name" value="CbiG_C"/>
    <property type="match status" value="1"/>
</dbReference>
<dbReference type="InterPro" id="IPR038029">
    <property type="entry name" value="GbiG_N_sf"/>
</dbReference>
<sequence length="252" mass="27536">MIRIIALTDAGQALGMRLQTLLPNSALHFKPKPFADTVQHFFREGDPLLFICATGIVMRTLAPVIESKLQDPPVLVLDELGRFVIPLLSGHEGGANQWGSEVAEAINAQLVMTTANAYLNPVYTLGMGCERDCPLEYLESLMLEAIETVGLQPDQIAGLYSIDIKADETHLIELAEKYQWPFMTYSADALKQVEPLLSTRSEYVFNTVGVYGVAESAALLGAQKLTHASPELCLNKIKNPKATCAVARAYQA</sequence>
<dbReference type="OrthoDB" id="9781023at2"/>
<dbReference type="Gene3D" id="3.40.50.11220">
    <property type="match status" value="1"/>
</dbReference>
<gene>
    <name evidence="3" type="ORF">Ga0061065_106212</name>
</gene>
<dbReference type="SUPFAM" id="SSF159664">
    <property type="entry name" value="CobE/GbiG C-terminal domain-like"/>
    <property type="match status" value="1"/>
</dbReference>
<evidence type="ECO:0000259" key="2">
    <source>
        <dbReference type="Pfam" id="PF11760"/>
    </source>
</evidence>
<dbReference type="InterPro" id="IPR052553">
    <property type="entry name" value="CbiG_hydrolase"/>
</dbReference>
<dbReference type="PANTHER" id="PTHR37477:SF1">
    <property type="entry name" value="COBALT-PRECORRIN-5A HYDROLASE"/>
    <property type="match status" value="1"/>
</dbReference>
<evidence type="ECO:0000313" key="3">
    <source>
        <dbReference type="EMBL" id="CUB04390.1"/>
    </source>
</evidence>
<keyword evidence="4" id="KW-1185">Reference proteome</keyword>
<feature type="domain" description="CobE/GbiG C-terminal" evidence="1">
    <location>
        <begin position="124"/>
        <end position="247"/>
    </location>
</feature>
<feature type="domain" description="Cobalamin synthesis G N-terminal" evidence="2">
    <location>
        <begin position="37"/>
        <end position="115"/>
    </location>
</feature>
<organism evidence="3 4">
    <name type="scientific">Marinomonas fungiae</name>
    <dbReference type="NCBI Taxonomy" id="1137284"/>
    <lineage>
        <taxon>Bacteria</taxon>
        <taxon>Pseudomonadati</taxon>
        <taxon>Pseudomonadota</taxon>
        <taxon>Gammaproteobacteria</taxon>
        <taxon>Oceanospirillales</taxon>
        <taxon>Oceanospirillaceae</taxon>
        <taxon>Marinomonas</taxon>
    </lineage>
</organism>
<evidence type="ECO:0000259" key="1">
    <source>
        <dbReference type="Pfam" id="PF01890"/>
    </source>
</evidence>
<evidence type="ECO:0000313" key="4">
    <source>
        <dbReference type="Proteomes" id="UP000182769"/>
    </source>
</evidence>
<dbReference type="RefSeq" id="WP_055463326.1">
    <property type="nucleotide sequence ID" value="NZ_CYHG01000006.1"/>
</dbReference>
<dbReference type="STRING" id="1137284.GCA_001418205_02258"/>
<dbReference type="EMBL" id="CYHG01000006">
    <property type="protein sequence ID" value="CUB04390.1"/>
    <property type="molecule type" value="Genomic_DNA"/>
</dbReference>
<reference evidence="4" key="1">
    <citation type="submission" date="2015-08" db="EMBL/GenBank/DDBJ databases">
        <authorList>
            <person name="Varghese N."/>
        </authorList>
    </citation>
    <scope>NUCLEOTIDE SEQUENCE [LARGE SCALE GENOMIC DNA]</scope>
    <source>
        <strain evidence="4">JCM 18476</strain>
    </source>
</reference>